<protein>
    <submittedName>
        <fullName evidence="1">Uncharacterized protein</fullName>
    </submittedName>
</protein>
<dbReference type="HOGENOM" id="CLU_3277113_0_0_9"/>
<gene>
    <name evidence="1" type="ordered locus">Sez_0918</name>
</gene>
<evidence type="ECO:0000313" key="1">
    <source>
        <dbReference type="EMBL" id="ACG62276.1"/>
    </source>
</evidence>
<reference evidence="1 2" key="1">
    <citation type="journal article" date="2008" name="PLoS ONE">
        <title>Genome sequence of a lancefield group C Streptococcus zooepidemicus strain causing epidemic nephritis: new information about an old disease.</title>
        <authorList>
            <person name="Beres S.B."/>
            <person name="Sesso R."/>
            <person name="Pinto S.W.L."/>
            <person name="Hoe N.P."/>
            <person name="Porcella S.F."/>
            <person name="Deleo F.R."/>
            <person name="Musser J.M."/>
        </authorList>
    </citation>
    <scope>NUCLEOTIDE SEQUENCE [LARGE SCALE GENOMIC DNA]</scope>
    <source>
        <strain evidence="1 2">MGCS10565</strain>
    </source>
</reference>
<dbReference type="AlphaFoldDB" id="B4U2Q9"/>
<name>B4U2Q9_STREM</name>
<accession>B4U2Q9</accession>
<organism evidence="1 2">
    <name type="scientific">Streptococcus equi subsp. zooepidemicus (strain MGCS10565)</name>
    <dbReference type="NCBI Taxonomy" id="552526"/>
    <lineage>
        <taxon>Bacteria</taxon>
        <taxon>Bacillati</taxon>
        <taxon>Bacillota</taxon>
        <taxon>Bacilli</taxon>
        <taxon>Lactobacillales</taxon>
        <taxon>Streptococcaceae</taxon>
        <taxon>Streptococcus</taxon>
    </lineage>
</organism>
<proteinExistence type="predicted"/>
<dbReference type="EMBL" id="CP001129">
    <property type="protein sequence ID" value="ACG62276.1"/>
    <property type="molecule type" value="Genomic_DNA"/>
</dbReference>
<dbReference type="Proteomes" id="UP000001873">
    <property type="component" value="Chromosome"/>
</dbReference>
<sequence>MLSFGNQGGFNHKRWLISVQYNRLLVDQSQDLGLMGSKDRF</sequence>
<evidence type="ECO:0000313" key="2">
    <source>
        <dbReference type="Proteomes" id="UP000001873"/>
    </source>
</evidence>
<dbReference type="KEGG" id="sez:Sez_0918"/>